<evidence type="ECO:0000259" key="1">
    <source>
        <dbReference type="PROSITE" id="PS50994"/>
    </source>
</evidence>
<dbReference type="PANTHER" id="PTHR46889">
    <property type="entry name" value="TRANSPOSASE INSF FOR INSERTION SEQUENCE IS3B-RELATED"/>
    <property type="match status" value="1"/>
</dbReference>
<dbReference type="InterPro" id="IPR050900">
    <property type="entry name" value="Transposase_IS3/IS150/IS904"/>
</dbReference>
<accession>A0AAU7FS84</accession>
<dbReference type="Gene3D" id="3.30.420.10">
    <property type="entry name" value="Ribonuclease H-like superfamily/Ribonuclease H"/>
    <property type="match status" value="1"/>
</dbReference>
<dbReference type="Gene3D" id="1.10.10.10">
    <property type="entry name" value="Winged helix-like DNA-binding domain superfamily/Winged helix DNA-binding domain"/>
    <property type="match status" value="2"/>
</dbReference>
<name>A0AAU7FS84_9ENTR</name>
<dbReference type="InterPro" id="IPR001584">
    <property type="entry name" value="Integrase_cat-core"/>
</dbReference>
<sequence length="451" mass="51736">MRYPFHIRLEAVQHYMTGQSSIKETARLFSVGRTPLTRWIRSYRRQGKAGLEDRPARTYTSAFRLRVIRYVAEHGCSYAEASARFAIPNESLILDWTRRYRKGGAQALNTAKSGPAMSQKKFIPDSRPLSEMTPSELLRELEYLRAENAYPKKAQSPEGRKDSQGTAEKARVIQSLLADHRLVYLLCAAGLARSTYYYQISRPAGEPVRYAAAVSAMFTISQRNAQCYGYRRMTAALRNEAFTLNHKTVRILMKKYDLTCQLRRRKYRSCMAGGGPASDNLLARNFRAERSGIKWCTDVTEFRAGGQKLFLSALQDLFNNEIVAWQTSTSQSQPLVCRMLKKALNACRNKEGAMLHSDQGWAYRTPVWRRMLADAGITQSMSRKGNCLDNAVMENFFSHLKVEMYYRKKYSSVKELESDIGRYIRYYNTERISLKTGGMSPVEYRTLTEQQ</sequence>
<dbReference type="AlphaFoldDB" id="A0AAU7FS84"/>
<dbReference type="InterPro" id="IPR055247">
    <property type="entry name" value="InsJ-like_HTH"/>
</dbReference>
<gene>
    <name evidence="3" type="ORF">ABFV38_10620</name>
    <name evidence="2" type="ORF">ABFV38_18290</name>
</gene>
<dbReference type="RefSeq" id="WP_348957715.1">
    <property type="nucleotide sequence ID" value="NZ_CP157375.1"/>
</dbReference>
<dbReference type="EMBL" id="CP157375">
    <property type="protein sequence ID" value="XBM29833.1"/>
    <property type="molecule type" value="Genomic_DNA"/>
</dbReference>
<dbReference type="InterPro" id="IPR036397">
    <property type="entry name" value="RNaseH_sf"/>
</dbReference>
<dbReference type="InterPro" id="IPR036388">
    <property type="entry name" value="WH-like_DNA-bd_sf"/>
</dbReference>
<dbReference type="InterPro" id="IPR048020">
    <property type="entry name" value="Transpos_IS3"/>
</dbReference>
<dbReference type="PROSITE" id="PS50994">
    <property type="entry name" value="INTEGRASE"/>
    <property type="match status" value="1"/>
</dbReference>
<dbReference type="SUPFAM" id="SSF53098">
    <property type="entry name" value="Ribonuclease H-like"/>
    <property type="match status" value="1"/>
</dbReference>
<dbReference type="PANTHER" id="PTHR46889:SF4">
    <property type="entry name" value="TRANSPOSASE INSO FOR INSERTION SEQUENCE ELEMENT IS911B-RELATED"/>
    <property type="match status" value="1"/>
</dbReference>
<dbReference type="InterPro" id="IPR012337">
    <property type="entry name" value="RNaseH-like_sf"/>
</dbReference>
<reference evidence="2" key="1">
    <citation type="submission" date="2024-05" db="EMBL/GenBank/DDBJ databases">
        <title>Copy number flexibility facilitates heteroresistance to increasing antibiotic pressure and threatens the beta-lactam pipeline.</title>
        <authorList>
            <person name="Choby J.E."/>
            <person name="Weiss D.S."/>
        </authorList>
    </citation>
    <scope>NUCLEOTIDE SEQUENCE</scope>
    <source>
        <strain evidence="2">Mu1197</strain>
    </source>
</reference>
<dbReference type="Pfam" id="PF13276">
    <property type="entry name" value="HTH_21"/>
    <property type="match status" value="1"/>
</dbReference>
<dbReference type="Pfam" id="PF13518">
    <property type="entry name" value="HTH_28"/>
    <property type="match status" value="2"/>
</dbReference>
<dbReference type="GO" id="GO:0043565">
    <property type="term" value="F:sequence-specific DNA binding"/>
    <property type="evidence" value="ECO:0007669"/>
    <property type="project" value="InterPro"/>
</dbReference>
<dbReference type="EMBL" id="CP157375">
    <property type="protein sequence ID" value="XBM32522.1"/>
    <property type="molecule type" value="Genomic_DNA"/>
</dbReference>
<dbReference type="InterPro" id="IPR025948">
    <property type="entry name" value="HTH-like_dom"/>
</dbReference>
<dbReference type="Pfam" id="PF00665">
    <property type="entry name" value="rve"/>
    <property type="match status" value="1"/>
</dbReference>
<proteinExistence type="predicted"/>
<organism evidence="2">
    <name type="scientific">Enterobacter cloacae complex sp. Mu1197</name>
    <dbReference type="NCBI Taxonomy" id="3152302"/>
    <lineage>
        <taxon>Bacteria</taxon>
        <taxon>Pseudomonadati</taxon>
        <taxon>Pseudomonadota</taxon>
        <taxon>Gammaproteobacteria</taxon>
        <taxon>Enterobacterales</taxon>
        <taxon>Enterobacteriaceae</taxon>
        <taxon>Enterobacter</taxon>
        <taxon>Enterobacter cloacae complex</taxon>
    </lineage>
</organism>
<evidence type="ECO:0000313" key="3">
    <source>
        <dbReference type="EMBL" id="XBM32522.1"/>
    </source>
</evidence>
<dbReference type="GO" id="GO:0015074">
    <property type="term" value="P:DNA integration"/>
    <property type="evidence" value="ECO:0007669"/>
    <property type="project" value="InterPro"/>
</dbReference>
<dbReference type="SUPFAM" id="SSF48295">
    <property type="entry name" value="TrpR-like"/>
    <property type="match status" value="2"/>
</dbReference>
<dbReference type="Pfam" id="PF13333">
    <property type="entry name" value="rve_2"/>
    <property type="match status" value="1"/>
</dbReference>
<feature type="domain" description="Integrase catalytic" evidence="1">
    <location>
        <begin position="287"/>
        <end position="449"/>
    </location>
</feature>
<dbReference type="InterPro" id="IPR010921">
    <property type="entry name" value="Trp_repressor/repl_initiator"/>
</dbReference>
<evidence type="ECO:0000313" key="2">
    <source>
        <dbReference type="EMBL" id="XBM29833.1"/>
    </source>
</evidence>
<protein>
    <submittedName>
        <fullName evidence="2">IS3 family transposase</fullName>
    </submittedName>
</protein>
<dbReference type="NCBIfam" id="NF033516">
    <property type="entry name" value="transpos_IS3"/>
    <property type="match status" value="1"/>
</dbReference>